<dbReference type="GO" id="GO:0009898">
    <property type="term" value="C:cytoplasmic side of plasma membrane"/>
    <property type="evidence" value="ECO:0007669"/>
    <property type="project" value="TreeGrafter"/>
</dbReference>
<gene>
    <name evidence="3" type="ORF">pFi_154</name>
</gene>
<dbReference type="PANTHER" id="PTHR43384">
    <property type="entry name" value="SEPTUM SITE-DETERMINING PROTEIN MIND HOMOLOG, CHLOROPLASTIC-RELATED"/>
    <property type="match status" value="1"/>
</dbReference>
<accession>G8JZ19</accession>
<dbReference type="GO" id="GO:0005524">
    <property type="term" value="F:ATP binding"/>
    <property type="evidence" value="ECO:0007669"/>
    <property type="project" value="TreeGrafter"/>
</dbReference>
<feature type="compositionally biased region" description="Basic and acidic residues" evidence="1">
    <location>
        <begin position="39"/>
        <end position="54"/>
    </location>
</feature>
<name>G8JZ19_RHOFA</name>
<dbReference type="SUPFAM" id="SSF52540">
    <property type="entry name" value="P-loop containing nucleoside triphosphate hydrolases"/>
    <property type="match status" value="1"/>
</dbReference>
<organism evidence="3">
    <name type="scientific">Rhodococcoides fascians D188</name>
    <dbReference type="NCBI Taxonomy" id="1051973"/>
    <lineage>
        <taxon>Bacteria</taxon>
        <taxon>Bacillati</taxon>
        <taxon>Actinomycetota</taxon>
        <taxon>Actinomycetes</taxon>
        <taxon>Mycobacteriales</taxon>
        <taxon>Nocardiaceae</taxon>
        <taxon>Rhodococcoides</taxon>
    </lineage>
</organism>
<dbReference type="GO" id="GO:0005829">
    <property type="term" value="C:cytosol"/>
    <property type="evidence" value="ECO:0007669"/>
    <property type="project" value="TreeGrafter"/>
</dbReference>
<sequence length="549" mass="59238">MSKRKRWRPMSPTESDPGSALPRWVVDPSAANNATDQSNHSEPEGGSEDRHDGQDGDLVQDSGVGHPEPAREQPVASEFVPNDAPKVAANNADENVSKNVSQARSKVASEFAQRDRPSSAPSSSPSASQPNSGAHRPTSEPASRPPRVNDGQAPMPDRPSAWPGQGGSAPAVEQWHTNKSVDSSAPTSHPEPTSASDSLAVTAHRPFTSQPVQLVEPVPTAIPTARPTAAVAPPRSIDELELIRRAQLPPSKGWRRWLYRLSFGSANPGQSPAELEYEQLLRRVRQPVRGNYKIAVLSMKGGVGKTTTTTGLGSTFAALRGDRVIAYDANPDFGTLAYRIHRDSDRTVRDLLADKEVHSYSDVRSYTSQARSRLEVLASERDPSVSEAFNEHDYTAALRILEQFYNIILTDCGTGLMNSAMAGVLKEADALVLVSSAAKDGARSAGATLEWLSRHGFDDLVKRTVVVINESRKGSTALDVEQLKSYFAERTRAVQVVPYDDHLAEGDTIDLELLGKPAQRAFVELAALLADDFPANVGRHAPAPGPSPW</sequence>
<evidence type="ECO:0000259" key="2">
    <source>
        <dbReference type="Pfam" id="PF01656"/>
    </source>
</evidence>
<feature type="region of interest" description="Disordered" evidence="1">
    <location>
        <begin position="1"/>
        <end position="199"/>
    </location>
</feature>
<feature type="domain" description="CobQ/CobB/MinD/ParA nucleotide binding" evidence="2">
    <location>
        <begin position="294"/>
        <end position="505"/>
    </location>
</feature>
<reference evidence="3" key="1">
    <citation type="journal article" date="2009" name="Proc. Natl. Acad. Sci. U.S.A.">
        <title>Identification of Rhodococcus fascians cytokinins and their modus operandi to reshape the plant.</title>
        <authorList>
            <person name="Pertry I."/>
            <person name="Vaclavikova K."/>
            <person name="Depuydt S."/>
            <person name="Galuszka P."/>
            <person name="Spichal L."/>
            <person name="Temmerman W."/>
            <person name="Stes E."/>
            <person name="Schmulling T."/>
            <person name="Kakimoto T."/>
            <person name="Van Montagu M.C."/>
            <person name="Strnad M."/>
            <person name="Holsters M."/>
            <person name="Tarkowski P."/>
            <person name="Vereecke D."/>
        </authorList>
    </citation>
    <scope>NUCLEOTIDE SEQUENCE</scope>
    <source>
        <strain evidence="3">D188</strain>
        <plasmid evidence="3">pFiD188</plasmid>
    </source>
</reference>
<feature type="compositionally biased region" description="Polar residues" evidence="1">
    <location>
        <begin position="92"/>
        <end position="104"/>
    </location>
</feature>
<evidence type="ECO:0000256" key="1">
    <source>
        <dbReference type="SAM" id="MobiDB-lite"/>
    </source>
</evidence>
<dbReference type="InterPro" id="IPR050625">
    <property type="entry name" value="ParA/MinD_ATPase"/>
</dbReference>
<dbReference type="AlphaFoldDB" id="G8JZ19"/>
<protein>
    <submittedName>
        <fullName evidence="3">Putative septum site-determining protein</fullName>
    </submittedName>
</protein>
<reference evidence="3" key="3">
    <citation type="journal article" date="2011" name="Annu. Rev. Phytopathol.">
        <title>A successful bacterial coup d'etat: how Rhodococcus fascians redirects plant development.</title>
        <authorList>
            <person name="Stes E."/>
            <person name="Vandeputte O.M."/>
            <person name="El Jaziri M."/>
            <person name="Holsters M."/>
            <person name="Vereecke D."/>
        </authorList>
    </citation>
    <scope>NUCLEOTIDE SEQUENCE</scope>
    <source>
        <strain evidence="3">D188</strain>
        <plasmid evidence="3">pFiD188</plasmid>
    </source>
</reference>
<geneLocation type="plasmid" evidence="3">
    <name>pFiD188</name>
</geneLocation>
<dbReference type="GO" id="GO:0051782">
    <property type="term" value="P:negative regulation of cell division"/>
    <property type="evidence" value="ECO:0007669"/>
    <property type="project" value="TreeGrafter"/>
</dbReference>
<reference evidence="3" key="4">
    <citation type="submission" date="2011-06" db="EMBL/GenBank/DDBJ databases">
        <authorList>
            <person name="Vereecke D.M."/>
        </authorList>
    </citation>
    <scope>NUCLEOTIDE SEQUENCE</scope>
    <source>
        <strain evidence="3">D188</strain>
        <plasmid evidence="3">pFiD188</plasmid>
    </source>
</reference>
<keyword evidence="3" id="KW-0614">Plasmid</keyword>
<evidence type="ECO:0000313" key="3">
    <source>
        <dbReference type="EMBL" id="AET25290.1"/>
    </source>
</evidence>
<proteinExistence type="predicted"/>
<reference evidence="3" key="5">
    <citation type="journal article" date="2012" name="Mol. Plant Microbe Interact.">
        <title>pFiD188, the linear virulence plasmid of Rhodococcus fascians D188.</title>
        <authorList>
            <person name="Francis I."/>
            <person name="De Keyser A."/>
            <person name="De Backer P."/>
            <person name="Simon-Mateo C."/>
            <person name="Kalkus J."/>
            <person name="Pertry I."/>
            <person name="Ardiles-Diaz W."/>
            <person name="De Rycke R."/>
            <person name="Vandeputte O.M."/>
            <person name="El Jaziri M."/>
            <person name="Holsters M."/>
            <person name="Vereecke D."/>
        </authorList>
    </citation>
    <scope>NUCLEOTIDE SEQUENCE</scope>
    <source>
        <strain evidence="3">D188</strain>
        <plasmid evidence="3">pFiD188</plasmid>
    </source>
</reference>
<dbReference type="InterPro" id="IPR027417">
    <property type="entry name" value="P-loop_NTPase"/>
</dbReference>
<dbReference type="InterPro" id="IPR002586">
    <property type="entry name" value="CobQ/CobB/MinD/ParA_Nub-bd_dom"/>
</dbReference>
<dbReference type="EMBL" id="JN093097">
    <property type="protein sequence ID" value="AET25290.1"/>
    <property type="molecule type" value="Genomic_DNA"/>
</dbReference>
<dbReference type="PANTHER" id="PTHR43384:SF14">
    <property type="entry name" value="ESX-1 SECRETION-ASSOCIATED PROTEIN ESPI"/>
    <property type="match status" value="1"/>
</dbReference>
<reference evidence="3" key="2">
    <citation type="journal article" date="2010" name="Mol. Plant Microbe Interact.">
        <title>Rhodococcus fascians impacts plant development through the dynamic fas-mediated production of a cytokinin mix.</title>
        <authorList>
            <person name="Pertry I."/>
            <person name="Vaclavikova K."/>
            <person name="Gemrotova M."/>
            <person name="Spichal L."/>
            <person name="Galuszka P."/>
            <person name="Depuydt S."/>
            <person name="Temmerman W."/>
            <person name="Stes E."/>
            <person name="De Keyser A."/>
            <person name="Riefler M."/>
            <person name="Biondi S."/>
            <person name="Novak O."/>
            <person name="Schmulling T."/>
            <person name="Strnad M."/>
            <person name="Tarkowski P."/>
            <person name="Holsters M."/>
            <person name="Vereecke D."/>
        </authorList>
    </citation>
    <scope>NUCLEOTIDE SEQUENCE</scope>
    <source>
        <strain evidence="3">D188</strain>
        <plasmid evidence="3">pFiD188</plasmid>
    </source>
</reference>
<dbReference type="Gene3D" id="3.40.50.300">
    <property type="entry name" value="P-loop containing nucleotide triphosphate hydrolases"/>
    <property type="match status" value="1"/>
</dbReference>
<feature type="compositionally biased region" description="Low complexity" evidence="1">
    <location>
        <begin position="118"/>
        <end position="128"/>
    </location>
</feature>
<dbReference type="Pfam" id="PF01656">
    <property type="entry name" value="CbiA"/>
    <property type="match status" value="1"/>
</dbReference>
<dbReference type="GO" id="GO:0016887">
    <property type="term" value="F:ATP hydrolysis activity"/>
    <property type="evidence" value="ECO:0007669"/>
    <property type="project" value="TreeGrafter"/>
</dbReference>
<feature type="compositionally biased region" description="Polar residues" evidence="1">
    <location>
        <begin position="175"/>
        <end position="199"/>
    </location>
</feature>